<evidence type="ECO:0000259" key="1">
    <source>
        <dbReference type="Pfam" id="PF01890"/>
    </source>
</evidence>
<dbReference type="InterPro" id="IPR036518">
    <property type="entry name" value="CobE/GbiG_C_sf"/>
</dbReference>
<feature type="domain" description="CobE/GbiG C-terminal" evidence="1">
    <location>
        <begin position="255"/>
        <end position="371"/>
    </location>
</feature>
<dbReference type="Pfam" id="PF11760">
    <property type="entry name" value="CbiG_N"/>
    <property type="match status" value="1"/>
</dbReference>
<dbReference type="SUPFAM" id="SSF159664">
    <property type="entry name" value="CobE/GbiG C-terminal domain-like"/>
    <property type="match status" value="1"/>
</dbReference>
<dbReference type="InterPro" id="IPR038029">
    <property type="entry name" value="GbiG_N_sf"/>
</dbReference>
<gene>
    <name evidence="4" type="ORF">A8806_109229</name>
</gene>
<organism evidence="4 5">
    <name type="scientific">Faecalicatena orotica</name>
    <dbReference type="NCBI Taxonomy" id="1544"/>
    <lineage>
        <taxon>Bacteria</taxon>
        <taxon>Bacillati</taxon>
        <taxon>Bacillota</taxon>
        <taxon>Clostridia</taxon>
        <taxon>Lachnospirales</taxon>
        <taxon>Lachnospiraceae</taxon>
        <taxon>Faecalicatena</taxon>
    </lineage>
</organism>
<dbReference type="Proteomes" id="UP000245845">
    <property type="component" value="Unassembled WGS sequence"/>
</dbReference>
<feature type="domain" description="Cobalamin biosynthesis central region" evidence="3">
    <location>
        <begin position="165"/>
        <end position="237"/>
    </location>
</feature>
<dbReference type="SUPFAM" id="SSF159672">
    <property type="entry name" value="CbiG N-terminal domain-like"/>
    <property type="match status" value="1"/>
</dbReference>
<evidence type="ECO:0000313" key="5">
    <source>
        <dbReference type="Proteomes" id="UP000245845"/>
    </source>
</evidence>
<dbReference type="InterPro" id="IPR021745">
    <property type="entry name" value="CbiG_mid"/>
</dbReference>
<proteinExistence type="predicted"/>
<dbReference type="Gene3D" id="3.40.50.11220">
    <property type="match status" value="1"/>
</dbReference>
<dbReference type="EMBL" id="QGDL01000009">
    <property type="protein sequence ID" value="PWJ28347.1"/>
    <property type="molecule type" value="Genomic_DNA"/>
</dbReference>
<dbReference type="GO" id="GO:0009236">
    <property type="term" value="P:cobalamin biosynthetic process"/>
    <property type="evidence" value="ECO:0007669"/>
    <property type="project" value="InterPro"/>
</dbReference>
<dbReference type="GO" id="GO:0016829">
    <property type="term" value="F:lyase activity"/>
    <property type="evidence" value="ECO:0007669"/>
    <property type="project" value="UniProtKB-KW"/>
</dbReference>
<dbReference type="Pfam" id="PF01890">
    <property type="entry name" value="CbiG_C"/>
    <property type="match status" value="1"/>
</dbReference>
<dbReference type="PANTHER" id="PTHR37477">
    <property type="entry name" value="COBALT-PRECORRIN-5A HYDROLASE"/>
    <property type="match status" value="1"/>
</dbReference>
<dbReference type="Pfam" id="PF11761">
    <property type="entry name" value="CbiG_mid"/>
    <property type="match status" value="1"/>
</dbReference>
<comment type="caution">
    <text evidence="4">The sequence shown here is derived from an EMBL/GenBank/DDBJ whole genome shotgun (WGS) entry which is preliminary data.</text>
</comment>
<dbReference type="AlphaFoldDB" id="A0A2Y9C5R8"/>
<name>A0A2Y9C5R8_9FIRM</name>
<accession>A0A2Y9C5R8</accession>
<dbReference type="InterPro" id="IPR002750">
    <property type="entry name" value="CobE/GbiG_C"/>
</dbReference>
<evidence type="ECO:0000259" key="2">
    <source>
        <dbReference type="Pfam" id="PF11760"/>
    </source>
</evidence>
<keyword evidence="5" id="KW-1185">Reference proteome</keyword>
<dbReference type="InterPro" id="IPR021744">
    <property type="entry name" value="CbiG_N"/>
</dbReference>
<protein>
    <submittedName>
        <fullName evidence="4">Cobalt-precorrin 5A acetaldehyde-lyase</fullName>
    </submittedName>
</protein>
<reference evidence="4 5" key="1">
    <citation type="submission" date="2018-05" db="EMBL/GenBank/DDBJ databases">
        <title>The Hungate 1000. A catalogue of reference genomes from the rumen microbiome.</title>
        <authorList>
            <person name="Kelly W."/>
        </authorList>
    </citation>
    <scope>NUCLEOTIDE SEQUENCE [LARGE SCALE GENOMIC DNA]</scope>
    <source>
        <strain evidence="4 5">NLAE-zl-C242</strain>
    </source>
</reference>
<sequence length="380" mass="41462">MKNSIGTSVRYLDFHRVITYNTAMKKIEMMIISFTKSGSILNAELKRKFTENGMECTGFSVRRFAGGEDGIQALPEDVNVWIGAEWGKAAFLFIGASGIAVRYIAPWVKDKFTDSPVIVMDEKGSFVIPLLSGHVGGAVEIAKMVSVWTGAVPVITTATDVQEKFAIDVFAEKNGMQIEDRRLAKEISAEILEGGKVGFYSVLPVSGKVPAELSVCTSPGELERFPFGVAVTDRKEKILPHRGGILTLHTGAGMIVGLGCRRGTKREQLEAGLQAVLKENRILPEQIEGFASIDLKCDEAGILELADAWGVPFRTFSAEELKQIETVSSHSAFVEQTTGVDNVCERAAILHCRDGELIQPKICSEGSTFALVRKKRNLSF</sequence>
<dbReference type="PANTHER" id="PTHR37477:SF1">
    <property type="entry name" value="COBALT-PRECORRIN-5A HYDROLASE"/>
    <property type="match status" value="1"/>
</dbReference>
<keyword evidence="4" id="KW-0456">Lyase</keyword>
<dbReference type="InterPro" id="IPR052553">
    <property type="entry name" value="CbiG_hydrolase"/>
</dbReference>
<feature type="domain" description="Cobalamin synthesis G N-terminal" evidence="2">
    <location>
        <begin position="89"/>
        <end position="160"/>
    </location>
</feature>
<evidence type="ECO:0000259" key="3">
    <source>
        <dbReference type="Pfam" id="PF11761"/>
    </source>
</evidence>
<dbReference type="Gene3D" id="3.30.420.180">
    <property type="entry name" value="CobE/GbiG C-terminal domain"/>
    <property type="match status" value="1"/>
</dbReference>
<evidence type="ECO:0000313" key="4">
    <source>
        <dbReference type="EMBL" id="PWJ28347.1"/>
    </source>
</evidence>